<accession>A0A485K8R5</accession>
<dbReference type="EMBL" id="CAADRA010000445">
    <property type="protein sequence ID" value="VFT80158.1"/>
    <property type="molecule type" value="Genomic_DNA"/>
</dbReference>
<reference evidence="2" key="2">
    <citation type="submission" date="2019-06" db="EMBL/GenBank/DDBJ databases">
        <title>Genomics analysis of Aphanomyces spp. identifies a new class of oomycete effector associated with host adaptation.</title>
        <authorList>
            <person name="Gaulin E."/>
        </authorList>
    </citation>
    <scope>NUCLEOTIDE SEQUENCE</scope>
    <source>
        <strain evidence="2">CBS 578.67</strain>
    </source>
</reference>
<dbReference type="AlphaFoldDB" id="A0A485K8R5"/>
<evidence type="ECO:0000313" key="5">
    <source>
        <dbReference type="EMBL" id="VFT90970.1"/>
    </source>
</evidence>
<organism evidence="4 6">
    <name type="scientific">Aphanomyces stellatus</name>
    <dbReference type="NCBI Taxonomy" id="120398"/>
    <lineage>
        <taxon>Eukaryota</taxon>
        <taxon>Sar</taxon>
        <taxon>Stramenopiles</taxon>
        <taxon>Oomycota</taxon>
        <taxon>Saprolegniomycetes</taxon>
        <taxon>Saprolegniales</taxon>
        <taxon>Verrucalvaceae</taxon>
        <taxon>Aphanomyces</taxon>
    </lineage>
</organism>
<keyword evidence="1" id="KW-0472">Membrane</keyword>
<keyword evidence="1" id="KW-0812">Transmembrane</keyword>
<keyword evidence="1" id="KW-1133">Transmembrane helix</keyword>
<dbReference type="OrthoDB" id="73702at2759"/>
<name>A0A485K8R5_9STRA</name>
<reference evidence="4 6" key="1">
    <citation type="submission" date="2019-03" db="EMBL/GenBank/DDBJ databases">
        <authorList>
            <person name="Gaulin E."/>
            <person name="Dumas B."/>
        </authorList>
    </citation>
    <scope>NUCLEOTIDE SEQUENCE [LARGE SCALE GENOMIC DNA]</scope>
    <source>
        <strain evidence="4">CBS 568.67</strain>
    </source>
</reference>
<feature type="transmembrane region" description="Helical" evidence="1">
    <location>
        <begin position="137"/>
        <end position="158"/>
    </location>
</feature>
<feature type="transmembrane region" description="Helical" evidence="1">
    <location>
        <begin position="93"/>
        <end position="117"/>
    </location>
</feature>
<evidence type="ECO:0000313" key="2">
    <source>
        <dbReference type="EMBL" id="KAF0694995.1"/>
    </source>
</evidence>
<dbReference type="EMBL" id="VJMH01005525">
    <property type="protein sequence ID" value="KAF0694995.1"/>
    <property type="molecule type" value="Genomic_DNA"/>
</dbReference>
<proteinExistence type="predicted"/>
<dbReference type="Pfam" id="PF04749">
    <property type="entry name" value="PLAC8"/>
    <property type="match status" value="1"/>
</dbReference>
<dbReference type="EMBL" id="VJMH01000445">
    <property type="protein sequence ID" value="KAF0716189.1"/>
    <property type="molecule type" value="Genomic_DNA"/>
</dbReference>
<sequence length="216" mass="23854">MDSPSNNSPSITIDAVPVDNTFEYSTPPAQVPVMYDVMETKPLDTDANGLVVGQWKASVFACFVDFVPNCLMAWCCPCVTVAQVAHRLNMFPFLHVLAVWGLVYGLQVIFYFVQIFNLPHFGFVCDGRRCGFLPVGSFAYIFLALACSVVLCIMLTLFRIRFRRAFAIPGSELEDCCCAFWCSCCVHAQMATHASAYAPGQCTFGPQDTLPGYTFA</sequence>
<evidence type="ECO:0000313" key="4">
    <source>
        <dbReference type="EMBL" id="VFT80158.1"/>
    </source>
</evidence>
<keyword evidence="6" id="KW-1185">Reference proteome</keyword>
<gene>
    <name evidence="4" type="primary">Aste57867_2976</name>
    <name evidence="5" type="synonym">Aste57867_14144</name>
    <name evidence="3" type="ORF">As57867_002967</name>
    <name evidence="2" type="ORF">As57867_014093</name>
    <name evidence="5" type="ORF">ASTE57867_14144</name>
    <name evidence="4" type="ORF">ASTE57867_2976</name>
</gene>
<evidence type="ECO:0000313" key="3">
    <source>
        <dbReference type="EMBL" id="KAF0716189.1"/>
    </source>
</evidence>
<dbReference type="PANTHER" id="PTHR15907">
    <property type="entry name" value="DUF614 FAMILY PROTEIN-RELATED"/>
    <property type="match status" value="1"/>
</dbReference>
<dbReference type="InterPro" id="IPR006461">
    <property type="entry name" value="PLAC_motif_containing"/>
</dbReference>
<dbReference type="EMBL" id="CAADRA010005546">
    <property type="protein sequence ID" value="VFT90970.1"/>
    <property type="molecule type" value="Genomic_DNA"/>
</dbReference>
<evidence type="ECO:0000313" key="6">
    <source>
        <dbReference type="Proteomes" id="UP000332933"/>
    </source>
</evidence>
<protein>
    <submittedName>
        <fullName evidence="5">Aste57867_14144 protein</fullName>
    </submittedName>
    <submittedName>
        <fullName evidence="4">Aste57867_2976 protein</fullName>
    </submittedName>
</protein>
<dbReference type="Proteomes" id="UP000332933">
    <property type="component" value="Unassembled WGS sequence"/>
</dbReference>
<dbReference type="NCBIfam" id="TIGR01571">
    <property type="entry name" value="A_thal_Cys_rich"/>
    <property type="match status" value="1"/>
</dbReference>
<evidence type="ECO:0000256" key="1">
    <source>
        <dbReference type="SAM" id="Phobius"/>
    </source>
</evidence>